<dbReference type="Pfam" id="PF01276">
    <property type="entry name" value="OKR_DC_1"/>
    <property type="match status" value="1"/>
</dbReference>
<reference evidence="8 9" key="1">
    <citation type="submission" date="2016-10" db="EMBL/GenBank/DDBJ databases">
        <title>The whole genome sequencing and assembly of Bacillus simplex DSM 1321 strain.</title>
        <authorList>
            <person name="Park M.-K."/>
            <person name="Lee Y.-J."/>
            <person name="Yi H."/>
            <person name="Bahn Y.-S."/>
            <person name="Kim J.F."/>
            <person name="Lee D.-W."/>
        </authorList>
    </citation>
    <scope>NUCLEOTIDE SEQUENCE [LARGE SCALE GENOMIC DNA]</scope>
    <source>
        <strain evidence="8 9">DSM 1321</strain>
    </source>
</reference>
<protein>
    <submittedName>
        <fullName evidence="8">Arginine decarboxylase</fullName>
    </submittedName>
</protein>
<evidence type="ECO:0000256" key="5">
    <source>
        <dbReference type="ARBA" id="ARBA00023239"/>
    </source>
</evidence>
<dbReference type="SUPFAM" id="SSF55904">
    <property type="entry name" value="Ornithine decarboxylase C-terminal domain"/>
    <property type="match status" value="1"/>
</dbReference>
<comment type="similarity">
    <text evidence="2">Belongs to the Orn/Lys/Arg decarboxylase class-I family.</text>
</comment>
<proteinExistence type="inferred from homology"/>
<gene>
    <name evidence="8" type="ORF">BS1321_11900</name>
</gene>
<dbReference type="Gene3D" id="3.40.640.10">
    <property type="entry name" value="Type I PLP-dependent aspartate aminotransferase-like (Major domain)"/>
    <property type="match status" value="1"/>
</dbReference>
<dbReference type="SUPFAM" id="SSF53383">
    <property type="entry name" value="PLP-dependent transferases"/>
    <property type="match status" value="1"/>
</dbReference>
<dbReference type="GeneID" id="56473450"/>
<evidence type="ECO:0000313" key="8">
    <source>
        <dbReference type="EMBL" id="ASS94572.1"/>
    </source>
</evidence>
<name>A0A223EH59_9BACI</name>
<keyword evidence="5" id="KW-0456">Lyase</keyword>
<dbReference type="AlphaFoldDB" id="A0A223EH59"/>
<dbReference type="InterPro" id="IPR008286">
    <property type="entry name" value="Prn/Lys/Arg_de-COase_C"/>
</dbReference>
<feature type="domain" description="Orn/Lys/Arg decarboxylase C-terminal" evidence="7">
    <location>
        <begin position="405"/>
        <end position="458"/>
    </location>
</feature>
<dbReference type="Proteomes" id="UP000214618">
    <property type="component" value="Chromosome"/>
</dbReference>
<dbReference type="PANTHER" id="PTHR43277:SF3">
    <property type="entry name" value="DECARBOXYLASE, PUTATIVE-RELATED"/>
    <property type="match status" value="1"/>
</dbReference>
<feature type="domain" description="Orn/Lys/Arg decarboxylases family 1 pyridoxal-P attachment site" evidence="6">
    <location>
        <begin position="6"/>
        <end position="302"/>
    </location>
</feature>
<evidence type="ECO:0000313" key="9">
    <source>
        <dbReference type="Proteomes" id="UP000214618"/>
    </source>
</evidence>
<dbReference type="InterPro" id="IPR036633">
    <property type="entry name" value="Prn/Lys/Arg_de-COase_C_sf"/>
</dbReference>
<evidence type="ECO:0000256" key="4">
    <source>
        <dbReference type="ARBA" id="ARBA00022898"/>
    </source>
</evidence>
<evidence type="ECO:0000256" key="1">
    <source>
        <dbReference type="ARBA" id="ARBA00001933"/>
    </source>
</evidence>
<comment type="cofactor">
    <cofactor evidence="1">
        <name>pyridoxal 5'-phosphate</name>
        <dbReference type="ChEBI" id="CHEBI:597326"/>
    </cofactor>
</comment>
<dbReference type="RefSeq" id="WP_063235893.1">
    <property type="nucleotide sequence ID" value="NZ_BCVO01000033.1"/>
</dbReference>
<dbReference type="InterPro" id="IPR015421">
    <property type="entry name" value="PyrdxlP-dep_Trfase_major"/>
</dbReference>
<dbReference type="EMBL" id="CP017704">
    <property type="protein sequence ID" value="ASS94572.1"/>
    <property type="molecule type" value="Genomic_DNA"/>
</dbReference>
<evidence type="ECO:0000259" key="7">
    <source>
        <dbReference type="Pfam" id="PF03711"/>
    </source>
</evidence>
<accession>A0A223EH59</accession>
<evidence type="ECO:0000259" key="6">
    <source>
        <dbReference type="Pfam" id="PF01276"/>
    </source>
</evidence>
<evidence type="ECO:0000256" key="3">
    <source>
        <dbReference type="ARBA" id="ARBA00022793"/>
    </source>
</evidence>
<dbReference type="InterPro" id="IPR015424">
    <property type="entry name" value="PyrdxlP-dep_Trfase"/>
</dbReference>
<keyword evidence="4" id="KW-0663">Pyridoxal phosphate</keyword>
<dbReference type="Gene3D" id="3.90.105.10">
    <property type="entry name" value="Molybdopterin biosynthesis moea protein, domain 2"/>
    <property type="match status" value="1"/>
</dbReference>
<dbReference type="PANTHER" id="PTHR43277">
    <property type="entry name" value="ARGININE DECARBOXYLASE"/>
    <property type="match status" value="1"/>
</dbReference>
<dbReference type="Pfam" id="PF03711">
    <property type="entry name" value="OKR_DC_1_C"/>
    <property type="match status" value="1"/>
</dbReference>
<dbReference type="GO" id="GO:0016831">
    <property type="term" value="F:carboxy-lyase activity"/>
    <property type="evidence" value="ECO:0007669"/>
    <property type="project" value="UniProtKB-KW"/>
</dbReference>
<dbReference type="OrthoDB" id="9815233at2"/>
<evidence type="ECO:0000256" key="2">
    <source>
        <dbReference type="ARBA" id="ARBA00010671"/>
    </source>
</evidence>
<organism evidence="8 9">
    <name type="scientific">Peribacillus simplex NBRC 15720 = DSM 1321</name>
    <dbReference type="NCBI Taxonomy" id="1349754"/>
    <lineage>
        <taxon>Bacteria</taxon>
        <taxon>Bacillati</taxon>
        <taxon>Bacillota</taxon>
        <taxon>Bacilli</taxon>
        <taxon>Bacillales</taxon>
        <taxon>Bacillaceae</taxon>
        <taxon>Peribacillus</taxon>
    </lineage>
</organism>
<dbReference type="CDD" id="cd00615">
    <property type="entry name" value="Orn_deC_like"/>
    <property type="match status" value="1"/>
</dbReference>
<dbReference type="InterPro" id="IPR052357">
    <property type="entry name" value="Orn_Lys_Arg_decarboxylase-I"/>
</dbReference>
<keyword evidence="3" id="KW-0210">Decarboxylase</keyword>
<sequence length="484" mass="52636">MNQSQTPLFDAMSAFHKKCPISLHVPGHKNGQVFNKKGQALYNPLLGIDATEISGLDDLHAPEGAILKSEQLLADLYGVKRSYFLVNGSTVGNIAMILATCREGDKVLVQRNCHKSILHGLMLANVQPIFLQPAYYEKWGIAGGVGTNLIEEALSAHPDVKAIVVTYPNYYGLGEDLTEMVKLAHQKGIPVLVDEAHGAHFQLGSPFPKTAILAGADAVVHSAHKTLPAMTMGSFLHVNSSLVDVDQVSFYLQMLQSSSPSYPIMGSLDLARAYLAAFTSEDKRFLIERISDFRGELGALQTVRVLEAPLGSSADPLKVVIQSTNGLSGFELQQLCEAEGIFTELADPDNLLMILPLLKLDTEFPFHEIVQTIKSATEDRTGNKEEDLGVLWPDGRSMTSLEMPYSDMKLSKSKPVLLRKAVGEVSAEMVIPYPPGIPLIMSGEMITPEHISNLRRLLELGSRFHGGSSLSNGELIVYESGQTG</sequence>
<dbReference type="InterPro" id="IPR000310">
    <property type="entry name" value="Orn/Lys/Arg_deCO2ase_major_dom"/>
</dbReference>